<proteinExistence type="predicted"/>
<feature type="signal peptide" evidence="1">
    <location>
        <begin position="1"/>
        <end position="22"/>
    </location>
</feature>
<dbReference type="AlphaFoldDB" id="A0A0H5G3B5"/>
<name>A0A0H5G3B5_YEREN</name>
<dbReference type="EMBL" id="CGBR01000005">
    <property type="protein sequence ID" value="CFQ57545.1"/>
    <property type="molecule type" value="Genomic_DNA"/>
</dbReference>
<reference evidence="2 3" key="1">
    <citation type="submission" date="2015-03" db="EMBL/GenBank/DDBJ databases">
        <authorList>
            <person name="Murphy D."/>
        </authorList>
    </citation>
    <scope>NUCLEOTIDE SEQUENCE [LARGE SCALE GENOMIC DNA]</scope>
    <source>
        <strain evidence="2 3">IP26249</strain>
    </source>
</reference>
<feature type="chain" id="PRO_5009773551" evidence="1">
    <location>
        <begin position="23"/>
        <end position="163"/>
    </location>
</feature>
<sequence>MFGTKLIGLLFTLSFSMNVALADTRLPDENTLVKRFDALGLVKADKWKNAEASDSTEIKSARVNGDIYSIASDSISVLSFLSGKDSEVEAQHVVAVCTELAKVAMQNVTTETTNKIKGVIQKSALNFNEDSDMVDGYKFTTKSYAFGNTPAVGCMIEGFVTWN</sequence>
<evidence type="ECO:0000313" key="2">
    <source>
        <dbReference type="EMBL" id="CFQ57545.1"/>
    </source>
</evidence>
<evidence type="ECO:0000256" key="1">
    <source>
        <dbReference type="SAM" id="SignalP"/>
    </source>
</evidence>
<organism evidence="2 3">
    <name type="scientific">Yersinia enterocolitica</name>
    <dbReference type="NCBI Taxonomy" id="630"/>
    <lineage>
        <taxon>Bacteria</taxon>
        <taxon>Pseudomonadati</taxon>
        <taxon>Pseudomonadota</taxon>
        <taxon>Gammaproteobacteria</taxon>
        <taxon>Enterobacterales</taxon>
        <taxon>Yersiniaceae</taxon>
        <taxon>Yersinia</taxon>
    </lineage>
</organism>
<accession>A0A0H5G3B5</accession>
<evidence type="ECO:0000313" key="3">
    <source>
        <dbReference type="Proteomes" id="UP000048841"/>
    </source>
</evidence>
<dbReference type="Proteomes" id="UP000048841">
    <property type="component" value="Unassembled WGS sequence"/>
</dbReference>
<dbReference type="RefSeq" id="WP_023160741.1">
    <property type="nucleotide sequence ID" value="NZ_CGBR01000005.1"/>
</dbReference>
<keyword evidence="1" id="KW-0732">Signal</keyword>
<gene>
    <name evidence="2" type="ORF">ERS137941_01178</name>
</gene>
<protein>
    <submittedName>
        <fullName evidence="2">Uncharacterized protein</fullName>
    </submittedName>
</protein>